<evidence type="ECO:0000256" key="1">
    <source>
        <dbReference type="ARBA" id="ARBA00010116"/>
    </source>
</evidence>
<proteinExistence type="inferred from homology"/>
<name>U3C6H2_9VIBR</name>
<keyword evidence="5" id="KW-1185">Reference proteome</keyword>
<dbReference type="EMBL" id="BATL01000001">
    <property type="protein sequence ID" value="GAD74068.1"/>
    <property type="molecule type" value="Genomic_DNA"/>
</dbReference>
<keyword evidence="2" id="KW-0732">Signal</keyword>
<evidence type="ECO:0000259" key="3">
    <source>
        <dbReference type="Pfam" id="PF11924"/>
    </source>
</evidence>
<dbReference type="InterPro" id="IPR024519">
    <property type="entry name" value="IAT_beta"/>
</dbReference>
<dbReference type="GO" id="GO:0009279">
    <property type="term" value="C:cell outer membrane"/>
    <property type="evidence" value="ECO:0007669"/>
    <property type="project" value="TreeGrafter"/>
</dbReference>
<dbReference type="InterPro" id="IPR038177">
    <property type="entry name" value="IAT_beta_sf"/>
</dbReference>
<dbReference type="InterPro" id="IPR051715">
    <property type="entry name" value="Intimin-Invasin_domain"/>
</dbReference>
<organism evidence="4 5">
    <name type="scientific">Vibrio azureus NBRC 104587</name>
    <dbReference type="NCBI Taxonomy" id="1219077"/>
    <lineage>
        <taxon>Bacteria</taxon>
        <taxon>Pseudomonadati</taxon>
        <taxon>Pseudomonadota</taxon>
        <taxon>Gammaproteobacteria</taxon>
        <taxon>Vibrionales</taxon>
        <taxon>Vibrionaceae</taxon>
        <taxon>Vibrio</taxon>
    </lineage>
</organism>
<dbReference type="Proteomes" id="UP000016567">
    <property type="component" value="Unassembled WGS sequence"/>
</dbReference>
<dbReference type="Gene3D" id="2.60.40.2700">
    <property type="match status" value="1"/>
</dbReference>
<evidence type="ECO:0000256" key="2">
    <source>
        <dbReference type="SAM" id="SignalP"/>
    </source>
</evidence>
<evidence type="ECO:0000313" key="5">
    <source>
        <dbReference type="Proteomes" id="UP000016567"/>
    </source>
</evidence>
<dbReference type="Gene3D" id="2.40.160.160">
    <property type="entry name" value="Inverse autotransporter, beta-domain"/>
    <property type="match status" value="1"/>
</dbReference>
<dbReference type="PANTHER" id="PTHR39576:SF2">
    <property type="entry name" value="ATTACHING AND EFFACING PROTEIN HOMOLOG-RELATED"/>
    <property type="match status" value="1"/>
</dbReference>
<evidence type="ECO:0000313" key="4">
    <source>
        <dbReference type="EMBL" id="GAD74068.1"/>
    </source>
</evidence>
<gene>
    <name evidence="4" type="ORF">VAZ01S_001_00060</name>
</gene>
<comment type="caution">
    <text evidence="4">The sequence shown here is derived from an EMBL/GenBank/DDBJ whole genome shotgun (WGS) entry which is preliminary data.</text>
</comment>
<protein>
    <recommendedName>
        <fullName evidence="3">Inverse autotransporter beta-domain domain-containing protein</fullName>
    </recommendedName>
</protein>
<reference evidence="4 5" key="1">
    <citation type="submission" date="2013-09" db="EMBL/GenBank/DDBJ databases">
        <title>Whole genome shotgun sequence of Vibrio azureus NBRC 104587.</title>
        <authorList>
            <person name="Isaki S."/>
            <person name="Hosoyama A."/>
            <person name="Numata M."/>
            <person name="Hashimoto M."/>
            <person name="Hosoyama Y."/>
            <person name="Tsuchikane K."/>
            <person name="Noguchi M."/>
            <person name="Hirakata S."/>
            <person name="Ichikawa N."/>
            <person name="Ohji S."/>
            <person name="Yamazoe A."/>
            <person name="Fujita N."/>
        </authorList>
    </citation>
    <scope>NUCLEOTIDE SEQUENCE [LARGE SCALE GENOMIC DNA]</scope>
    <source>
        <strain evidence="4 5">NBRC 104587</strain>
    </source>
</reference>
<feature type="domain" description="Inverse autotransporter beta-domain" evidence="3">
    <location>
        <begin position="152"/>
        <end position="408"/>
    </location>
</feature>
<accession>U3C6H2</accession>
<comment type="similarity">
    <text evidence="1">Belongs to the intimin/invasin family.</text>
</comment>
<dbReference type="OrthoDB" id="8320584at2"/>
<dbReference type="Pfam" id="PF11924">
    <property type="entry name" value="IAT_beta"/>
    <property type="match status" value="1"/>
</dbReference>
<feature type="chain" id="PRO_5004640860" description="Inverse autotransporter beta-domain domain-containing protein" evidence="2">
    <location>
        <begin position="26"/>
        <end position="735"/>
    </location>
</feature>
<dbReference type="eggNOG" id="COG2373">
    <property type="taxonomic scope" value="Bacteria"/>
</dbReference>
<feature type="signal peptide" evidence="2">
    <location>
        <begin position="1"/>
        <end position="25"/>
    </location>
</feature>
<sequence length="735" mass="83792">MMLQRIVGFSLVVPCVYLISNTAWAETPNALNDRKITAQTEEQTKHTQPDVYVKFVFYGDEEEKLQTLLNMGTYCREEIQPSGATQIQCGPYTAEQWQTIQPLIYDITNDNYQLFQVAGDHLPSLDLMVEQKKPSHPYLNALTGELVTISQQQYQNGNLQAYQDQLPSRAVASGVALSEQWLSQAWGDAKFDIGLSLNAGHQWAFDHVEALLPFWQQNEQSLWFVQAGALFNRDNFHGRDFAHIGLGYRQLDEDQYFGINSFIDYDLSRQHRRMSIGAEYGINYFTFTSNVYFPISDWKDSPDLYEGMNSLVERAAKGWDLSLDTYLPIDNRVKFNLTAGQYLGRYVEHMDGSLPSEDPYHFSVNAEFNPAPEWGLTLGYQREQGAKDQYFAGVNYTLSLSGLYQGEHRQSHQSLIPKKERLTEFVQRDHNMVLEYKQKYADISIRLPESALVEENSQQLVANWMEVKGGADIVSYQWQGEAAQYLNDTQSAKPIFQVPAYRYDGLNQLSLQVVYQLRSGEVKQSNVMKIKVTDSKVLESLEFVPSSALAGENIIAKAKLSKAVKDVPMAFEITAENLQDLTVNGEPIELNQQQNILQLEAKTDDQGIAQLVLNSDKGQKVTVNAIYDHNREESQSGEIEWTQKTHYQVRIFHAGLEVGKNESESQPLMTLQTLSAHVFEEEGAAITDVSEFKFQWWRRAHDSQGEFEKITGATQQRYRLKGQDQGYQFKVTATN</sequence>
<dbReference type="RefSeq" id="WP_021707851.1">
    <property type="nucleotide sequence ID" value="NZ_BAOB01000558.1"/>
</dbReference>
<dbReference type="AlphaFoldDB" id="U3C6H2"/>
<dbReference type="PANTHER" id="PTHR39576">
    <property type="entry name" value="ATTACHING AND EFFACING PROTEIN HOMOLOG-RELATED-RELATED"/>
    <property type="match status" value="1"/>
</dbReference>
<dbReference type="STRING" id="1219077.VAZ01S_001_00060"/>